<dbReference type="InterPro" id="IPR036390">
    <property type="entry name" value="WH_DNA-bd_sf"/>
</dbReference>
<dbReference type="PROSITE" id="PS51118">
    <property type="entry name" value="HTH_HXLR"/>
    <property type="match status" value="1"/>
</dbReference>
<dbReference type="Gene3D" id="1.10.10.10">
    <property type="entry name" value="Winged helix-like DNA-binding domain superfamily/Winged helix DNA-binding domain"/>
    <property type="match status" value="1"/>
</dbReference>
<reference evidence="6" key="1">
    <citation type="journal article" date="2019" name="Int. J. Syst. Evol. Microbiol.">
        <title>The Global Catalogue of Microorganisms (GCM) 10K type strain sequencing project: providing services to taxonomists for standard genome sequencing and annotation.</title>
        <authorList>
            <consortium name="The Broad Institute Genomics Platform"/>
            <consortium name="The Broad Institute Genome Sequencing Center for Infectious Disease"/>
            <person name="Wu L."/>
            <person name="Ma J."/>
        </authorList>
    </citation>
    <scope>NUCLEOTIDE SEQUENCE [LARGE SCALE GENOMIC DNA]</scope>
    <source>
        <strain evidence="6">CGMCC 1.10363</strain>
    </source>
</reference>
<evidence type="ECO:0000313" key="6">
    <source>
        <dbReference type="Proteomes" id="UP001595900"/>
    </source>
</evidence>
<keyword evidence="6" id="KW-1185">Reference proteome</keyword>
<gene>
    <name evidence="5" type="ORF">ACFOYW_00235</name>
</gene>
<dbReference type="Proteomes" id="UP001595900">
    <property type="component" value="Unassembled WGS sequence"/>
</dbReference>
<evidence type="ECO:0000256" key="2">
    <source>
        <dbReference type="ARBA" id="ARBA00023125"/>
    </source>
</evidence>
<organism evidence="5 6">
    <name type="scientific">Gryllotalpicola reticulitermitis</name>
    <dbReference type="NCBI Taxonomy" id="1184153"/>
    <lineage>
        <taxon>Bacteria</taxon>
        <taxon>Bacillati</taxon>
        <taxon>Actinomycetota</taxon>
        <taxon>Actinomycetes</taxon>
        <taxon>Micrococcales</taxon>
        <taxon>Microbacteriaceae</taxon>
        <taxon>Gryllotalpicola</taxon>
    </lineage>
</organism>
<comment type="caution">
    <text evidence="5">The sequence shown here is derived from an EMBL/GenBank/DDBJ whole genome shotgun (WGS) entry which is preliminary data.</text>
</comment>
<dbReference type="InterPro" id="IPR036388">
    <property type="entry name" value="WH-like_DNA-bd_sf"/>
</dbReference>
<dbReference type="EMBL" id="JBHSCN010000001">
    <property type="protein sequence ID" value="MFC4241784.1"/>
    <property type="molecule type" value="Genomic_DNA"/>
</dbReference>
<sequence length="123" mass="13757">MSDAALEGFSPYHAQCPTRSLLDRIGDRWTMLVIGRLAAGPVRFSVLSQDIEGISQKMLTQTLRALERDGLATRTVFPEIPPHVEYELTELGRSLLAIVMPVHEWALTHITDVLDARGIYDAR</sequence>
<dbReference type="RefSeq" id="WP_390226531.1">
    <property type="nucleotide sequence ID" value="NZ_JBHSCN010000001.1"/>
</dbReference>
<dbReference type="PANTHER" id="PTHR33204:SF39">
    <property type="entry name" value="TRANSCRIPTIONAL REGULATORY PROTEIN"/>
    <property type="match status" value="1"/>
</dbReference>
<keyword evidence="1" id="KW-0805">Transcription regulation</keyword>
<dbReference type="InterPro" id="IPR002577">
    <property type="entry name" value="HTH_HxlR"/>
</dbReference>
<proteinExistence type="predicted"/>
<evidence type="ECO:0000256" key="1">
    <source>
        <dbReference type="ARBA" id="ARBA00023015"/>
    </source>
</evidence>
<dbReference type="PANTHER" id="PTHR33204">
    <property type="entry name" value="TRANSCRIPTIONAL REGULATOR, MARR FAMILY"/>
    <property type="match status" value="1"/>
</dbReference>
<evidence type="ECO:0000313" key="5">
    <source>
        <dbReference type="EMBL" id="MFC4241784.1"/>
    </source>
</evidence>
<name>A0ABV8Q317_9MICO</name>
<feature type="domain" description="HTH hxlR-type" evidence="4">
    <location>
        <begin position="16"/>
        <end position="114"/>
    </location>
</feature>
<evidence type="ECO:0000259" key="4">
    <source>
        <dbReference type="PROSITE" id="PS51118"/>
    </source>
</evidence>
<dbReference type="Pfam" id="PF01638">
    <property type="entry name" value="HxlR"/>
    <property type="match status" value="1"/>
</dbReference>
<accession>A0ABV8Q317</accession>
<evidence type="ECO:0000256" key="3">
    <source>
        <dbReference type="ARBA" id="ARBA00023163"/>
    </source>
</evidence>
<dbReference type="SUPFAM" id="SSF46785">
    <property type="entry name" value="Winged helix' DNA-binding domain"/>
    <property type="match status" value="1"/>
</dbReference>
<keyword evidence="2" id="KW-0238">DNA-binding</keyword>
<keyword evidence="3" id="KW-0804">Transcription</keyword>
<protein>
    <submittedName>
        <fullName evidence="5">Winged helix-turn-helix transcriptional regulator</fullName>
    </submittedName>
</protein>